<dbReference type="InterPro" id="IPR001315">
    <property type="entry name" value="CARD"/>
</dbReference>
<evidence type="ECO:0000259" key="2">
    <source>
        <dbReference type="PROSITE" id="PS50209"/>
    </source>
</evidence>
<feature type="compositionally biased region" description="Basic and acidic residues" evidence="1">
    <location>
        <begin position="403"/>
        <end position="412"/>
    </location>
</feature>
<accession>A0ABY7FM92</accession>
<evidence type="ECO:0000256" key="1">
    <source>
        <dbReference type="SAM" id="MobiDB-lite"/>
    </source>
</evidence>
<organism evidence="3 4">
    <name type="scientific">Mya arenaria</name>
    <name type="common">Soft-shell clam</name>
    <dbReference type="NCBI Taxonomy" id="6604"/>
    <lineage>
        <taxon>Eukaryota</taxon>
        <taxon>Metazoa</taxon>
        <taxon>Spiralia</taxon>
        <taxon>Lophotrochozoa</taxon>
        <taxon>Mollusca</taxon>
        <taxon>Bivalvia</taxon>
        <taxon>Autobranchia</taxon>
        <taxon>Heteroconchia</taxon>
        <taxon>Euheterodonta</taxon>
        <taxon>Imparidentia</taxon>
        <taxon>Neoheterodontei</taxon>
        <taxon>Myida</taxon>
        <taxon>Myoidea</taxon>
        <taxon>Myidae</taxon>
        <taxon>Mya</taxon>
    </lineage>
</organism>
<feature type="compositionally biased region" description="Polar residues" evidence="1">
    <location>
        <begin position="282"/>
        <end position="298"/>
    </location>
</feature>
<dbReference type="Gene3D" id="1.10.533.10">
    <property type="entry name" value="Death Domain, Fas"/>
    <property type="match status" value="2"/>
</dbReference>
<feature type="compositionally biased region" description="Acidic residues" evidence="1">
    <location>
        <begin position="620"/>
        <end position="630"/>
    </location>
</feature>
<feature type="region of interest" description="Disordered" evidence="1">
    <location>
        <begin position="271"/>
        <end position="298"/>
    </location>
</feature>
<dbReference type="Proteomes" id="UP001164746">
    <property type="component" value="Chromosome 12"/>
</dbReference>
<gene>
    <name evidence="3" type="ORF">MAR_016141</name>
</gene>
<dbReference type="Pfam" id="PF00619">
    <property type="entry name" value="CARD"/>
    <property type="match status" value="1"/>
</dbReference>
<feature type="compositionally biased region" description="Polar residues" evidence="1">
    <location>
        <begin position="20"/>
        <end position="33"/>
    </location>
</feature>
<feature type="region of interest" description="Disordered" evidence="1">
    <location>
        <begin position="512"/>
        <end position="535"/>
    </location>
</feature>
<reference evidence="3" key="1">
    <citation type="submission" date="2022-11" db="EMBL/GenBank/DDBJ databases">
        <title>Centuries of genome instability and evolution in soft-shell clam transmissible cancer (bioRxiv).</title>
        <authorList>
            <person name="Hart S.F.M."/>
            <person name="Yonemitsu M.A."/>
            <person name="Giersch R.M."/>
            <person name="Beal B.F."/>
            <person name="Arriagada G."/>
            <person name="Davis B.W."/>
            <person name="Ostrander E.A."/>
            <person name="Goff S.P."/>
            <person name="Metzger M.J."/>
        </authorList>
    </citation>
    <scope>NUCLEOTIDE SEQUENCE</scope>
    <source>
        <strain evidence="3">MELC-2E11</strain>
        <tissue evidence="3">Siphon/mantle</tissue>
    </source>
</reference>
<evidence type="ECO:0000313" key="3">
    <source>
        <dbReference type="EMBL" id="WAR22167.1"/>
    </source>
</evidence>
<dbReference type="CDD" id="cd01671">
    <property type="entry name" value="CARD"/>
    <property type="match status" value="1"/>
</dbReference>
<feature type="compositionally biased region" description="Basic and acidic residues" evidence="1">
    <location>
        <begin position="579"/>
        <end position="593"/>
    </location>
</feature>
<evidence type="ECO:0000313" key="4">
    <source>
        <dbReference type="Proteomes" id="UP001164746"/>
    </source>
</evidence>
<name>A0ABY7FM92_MYAAR</name>
<dbReference type="SUPFAM" id="SSF47986">
    <property type="entry name" value="DEATH domain"/>
    <property type="match status" value="1"/>
</dbReference>
<keyword evidence="4" id="KW-1185">Reference proteome</keyword>
<sequence length="647" mass="73232">MKSQEVGDTCIEAPQETVKRSNWMSKRTKSGPSPSEPSVGHIVTMVNTTTSDIDMDKIRLVLLYAWIKEEMSKTAAKSVAGRLYQMNPRQIAHLDLESICHCSWRRDAVELLLKKVLMGPPQIYMTFLICLREEEETCIADKLSQCEPTQLQIQVFHELQLYSLRRGPRLRYDQSPMQLTDSDVQTLLHFLNTRSTIDTLNDHFLSKLLFSIREHNNIVNTSMDSEKRVKELIDTIKLCAEKAFVDFCEICKLIEMEHVLSKLEKRVPSSLACKQRQKRKSTPSTDTKPEGAQQSLTTAKRQCFSSKDELRMVSSLQRSASQVQEALDPLGLALETINKGSIVLQLRLIKPDSLWKLRENCRTGKIKEADVLQQGEYRLKFTIYVLPNPPDSSDQASHGKKAPPTDHNDNPLEEHMSLLCEELEISKPLLDLLKKKKLVEDDIKEQINKNSGRKNKIKYLLKKLSSDGKLGYSVLKEFIKEENEDLYKELLTRETVNVIDNKMDTAAKVTKNPTQVPGRHRRVKSSSGKQDASNAEVEITCPEIIDPTCHFSGEDVDCGSEGITMVIEEDMSLVGGDKQPMRGQDKKRAHSLEETESSETDGDGEKIDLNEETEKKPEGSPDEGDDCDESVESHSIMGHTAIKDDDN</sequence>
<dbReference type="PROSITE" id="PS50209">
    <property type="entry name" value="CARD"/>
    <property type="match status" value="1"/>
</dbReference>
<proteinExistence type="predicted"/>
<feature type="region of interest" description="Disordered" evidence="1">
    <location>
        <begin position="390"/>
        <end position="412"/>
    </location>
</feature>
<feature type="region of interest" description="Disordered" evidence="1">
    <location>
        <begin position="17"/>
        <end position="40"/>
    </location>
</feature>
<dbReference type="InterPro" id="IPR011029">
    <property type="entry name" value="DEATH-like_dom_sf"/>
</dbReference>
<feature type="region of interest" description="Disordered" evidence="1">
    <location>
        <begin position="573"/>
        <end position="647"/>
    </location>
</feature>
<feature type="compositionally biased region" description="Basic and acidic residues" evidence="1">
    <location>
        <begin position="603"/>
        <end position="619"/>
    </location>
</feature>
<feature type="domain" description="CARD" evidence="2">
    <location>
        <begin position="404"/>
        <end position="494"/>
    </location>
</feature>
<protein>
    <recommendedName>
        <fullName evidence="2">CARD domain-containing protein</fullName>
    </recommendedName>
</protein>
<dbReference type="EMBL" id="CP111023">
    <property type="protein sequence ID" value="WAR22167.1"/>
    <property type="molecule type" value="Genomic_DNA"/>
</dbReference>